<protein>
    <recommendedName>
        <fullName evidence="4">SDR family NAD(P)-dependent oxidoreductase</fullName>
    </recommendedName>
</protein>
<dbReference type="Proteomes" id="UP001330812">
    <property type="component" value="Chromosome"/>
</dbReference>
<evidence type="ECO:0000313" key="2">
    <source>
        <dbReference type="EMBL" id="WSE33612.1"/>
    </source>
</evidence>
<dbReference type="InterPro" id="IPR036291">
    <property type="entry name" value="NAD(P)-bd_dom_sf"/>
</dbReference>
<keyword evidence="3" id="KW-1185">Reference proteome</keyword>
<feature type="region of interest" description="Disordered" evidence="1">
    <location>
        <begin position="69"/>
        <end position="88"/>
    </location>
</feature>
<dbReference type="EMBL" id="CP142149">
    <property type="protein sequence ID" value="WSE33612.1"/>
    <property type="molecule type" value="Genomic_DNA"/>
</dbReference>
<accession>A0ABZ1IGU8</accession>
<gene>
    <name evidence="2" type="ORF">VSH64_16110</name>
</gene>
<reference evidence="2 3" key="1">
    <citation type="journal article" date="2015" name="Int. J. Syst. Evol. Microbiol.">
        <title>Amycolatopsis rhabdoformis sp. nov., an actinomycete isolated from a tropical forest soil.</title>
        <authorList>
            <person name="Souza W.R."/>
            <person name="Silva R.E."/>
            <person name="Goodfellow M."/>
            <person name="Busarakam K."/>
            <person name="Figueiro F.S."/>
            <person name="Ferreira D."/>
            <person name="Rodrigues-Filho E."/>
            <person name="Moraes L.A.B."/>
            <person name="Zucchi T.D."/>
        </authorList>
    </citation>
    <scope>NUCLEOTIDE SEQUENCE [LARGE SCALE GENOMIC DNA]</scope>
    <source>
        <strain evidence="2 3">NCIMB 14900</strain>
    </source>
</reference>
<sequence length="88" mass="9093">MTAKDEPDPARDGTVIVTAAASDIGAGIARWVREAGYHVVLLDLDSAGPAPALAEPADPTALAPELSAPDSAARLTEAARTSRGKWDW</sequence>
<proteinExistence type="predicted"/>
<evidence type="ECO:0000256" key="1">
    <source>
        <dbReference type="SAM" id="MobiDB-lite"/>
    </source>
</evidence>
<dbReference type="Gene3D" id="3.40.50.720">
    <property type="entry name" value="NAD(P)-binding Rossmann-like Domain"/>
    <property type="match status" value="1"/>
</dbReference>
<organism evidence="2 3">
    <name type="scientific">Amycolatopsis rhabdoformis</name>
    <dbReference type="NCBI Taxonomy" id="1448059"/>
    <lineage>
        <taxon>Bacteria</taxon>
        <taxon>Bacillati</taxon>
        <taxon>Actinomycetota</taxon>
        <taxon>Actinomycetes</taxon>
        <taxon>Pseudonocardiales</taxon>
        <taxon>Pseudonocardiaceae</taxon>
        <taxon>Amycolatopsis</taxon>
    </lineage>
</organism>
<evidence type="ECO:0008006" key="4">
    <source>
        <dbReference type="Google" id="ProtNLM"/>
    </source>
</evidence>
<dbReference type="SUPFAM" id="SSF51735">
    <property type="entry name" value="NAD(P)-binding Rossmann-fold domains"/>
    <property type="match status" value="1"/>
</dbReference>
<evidence type="ECO:0000313" key="3">
    <source>
        <dbReference type="Proteomes" id="UP001330812"/>
    </source>
</evidence>
<dbReference type="RefSeq" id="WP_326836411.1">
    <property type="nucleotide sequence ID" value="NZ_CP142149.1"/>
</dbReference>
<name>A0ABZ1IGU8_9PSEU</name>